<evidence type="ECO:0000313" key="3">
    <source>
        <dbReference type="Proteomes" id="UP001071230"/>
    </source>
</evidence>
<reference evidence="1" key="2">
    <citation type="submission" date="2020-01" db="EMBL/GenBank/DDBJ databases">
        <authorList>
            <person name="Hornung B."/>
        </authorList>
    </citation>
    <scope>NUCLEOTIDE SEQUENCE</scope>
    <source>
        <strain evidence="1">PacBioINE</strain>
    </source>
</reference>
<organism evidence="1">
    <name type="scientific">Acididesulfobacillus acetoxydans</name>
    <dbReference type="NCBI Taxonomy" id="1561005"/>
    <lineage>
        <taxon>Bacteria</taxon>
        <taxon>Bacillati</taxon>
        <taxon>Bacillota</taxon>
        <taxon>Clostridia</taxon>
        <taxon>Eubacteriales</taxon>
        <taxon>Peptococcaceae</taxon>
        <taxon>Acididesulfobacillus</taxon>
    </lineage>
</organism>
<name>A0A8S0W911_9FIRM</name>
<dbReference type="Proteomes" id="UP000836597">
    <property type="component" value="Chromosome"/>
</dbReference>
<gene>
    <name evidence="2" type="ORF">DEACI_1989</name>
    <name evidence="1" type="ORF">DEACI_2932</name>
</gene>
<proteinExistence type="predicted"/>
<sequence length="35" mass="4374">MFYFVVLQKYMKNNIMLLDMNFRSMRKNAERKNAQ</sequence>
<evidence type="ECO:0000313" key="2">
    <source>
        <dbReference type="EMBL" id="CEJ07523.1"/>
    </source>
</evidence>
<dbReference type="KEGG" id="aacx:DEACI_2932"/>
<evidence type="ECO:0000313" key="1">
    <source>
        <dbReference type="EMBL" id="CAA7602259.1"/>
    </source>
</evidence>
<dbReference type="EMBL" id="LR746496">
    <property type="protein sequence ID" value="CAA7602259.1"/>
    <property type="molecule type" value="Genomic_DNA"/>
</dbReference>
<protein>
    <submittedName>
        <fullName evidence="1">Uncharacterized protein</fullName>
    </submittedName>
</protein>
<reference evidence="2" key="1">
    <citation type="submission" date="2014-11" db="EMBL/GenBank/DDBJ databases">
        <authorList>
            <person name="Hornung B.V."/>
        </authorList>
    </citation>
    <scope>NUCLEOTIDE SEQUENCE</scope>
    <source>
        <strain evidence="2">INE</strain>
    </source>
</reference>
<dbReference type="EMBL" id="CDGJ01000058">
    <property type="protein sequence ID" value="CEJ07523.1"/>
    <property type="molecule type" value="Genomic_DNA"/>
</dbReference>
<dbReference type="Proteomes" id="UP001071230">
    <property type="component" value="Unassembled WGS sequence"/>
</dbReference>
<dbReference type="AlphaFoldDB" id="A0A8S0W911"/>
<accession>A0A8S0W911</accession>
<keyword evidence="3" id="KW-1185">Reference proteome</keyword>